<keyword evidence="3" id="KW-1185">Reference proteome</keyword>
<feature type="transmembrane region" description="Helical" evidence="1">
    <location>
        <begin position="110"/>
        <end position="128"/>
    </location>
</feature>
<dbReference type="EMBL" id="FNVA01000005">
    <property type="protein sequence ID" value="SEG42865.1"/>
    <property type="molecule type" value="Genomic_DNA"/>
</dbReference>
<sequence>MLLKFGGEGSGSWNAHMATQPVSMGRYWADASDLFFRRPLLWVPVLVADLIGSLLNIGQGALMHAIAMHRMQFHSALGGTVATKGLTMQAAQQLYIYAIALGWTTNFVRILLYVSAFVLTAGLVWTAGRRNSWNGAVAALSARVNGATLLALRALALYAAAAVGNTYLTRYLLVANPALLHSIWFRLGLAAVVVALQVGVLSNAALKVLTEKTPTEHGARSARLMALVLGFVALAMGFFIGQSSAIVRSATEEKRLVLEVLASLLTAVPYILMFLGYAVIAATERSESVDGEIIAAE</sequence>
<evidence type="ECO:0000313" key="2">
    <source>
        <dbReference type="EMBL" id="SEG42865.1"/>
    </source>
</evidence>
<dbReference type="Proteomes" id="UP000236728">
    <property type="component" value="Unassembled WGS sequence"/>
</dbReference>
<feature type="transmembrane region" description="Helical" evidence="1">
    <location>
        <begin position="221"/>
        <end position="240"/>
    </location>
</feature>
<evidence type="ECO:0000256" key="1">
    <source>
        <dbReference type="SAM" id="Phobius"/>
    </source>
</evidence>
<gene>
    <name evidence="2" type="ORF">SAMN05421819_2884</name>
</gene>
<keyword evidence="1" id="KW-1133">Transmembrane helix</keyword>
<feature type="transmembrane region" description="Helical" evidence="1">
    <location>
        <begin position="260"/>
        <end position="280"/>
    </location>
</feature>
<feature type="transmembrane region" description="Helical" evidence="1">
    <location>
        <begin position="41"/>
        <end position="66"/>
    </location>
</feature>
<feature type="transmembrane region" description="Helical" evidence="1">
    <location>
        <begin position="183"/>
        <end position="209"/>
    </location>
</feature>
<evidence type="ECO:0000313" key="3">
    <source>
        <dbReference type="Proteomes" id="UP000236728"/>
    </source>
</evidence>
<dbReference type="AlphaFoldDB" id="A0A1H6A465"/>
<reference evidence="2 3" key="1">
    <citation type="submission" date="2016-10" db="EMBL/GenBank/DDBJ databases">
        <authorList>
            <person name="de Groot N.N."/>
        </authorList>
    </citation>
    <scope>NUCLEOTIDE SEQUENCE [LARGE SCALE GENOMIC DNA]</scope>
    <source>
        <strain evidence="2 3">DSM 22489</strain>
    </source>
</reference>
<name>A0A1H6A465_9BACT</name>
<keyword evidence="1" id="KW-0812">Transmembrane</keyword>
<accession>A0A1H6A465</accession>
<organism evidence="2 3">
    <name type="scientific">Bryocella elongata</name>
    <dbReference type="NCBI Taxonomy" id="863522"/>
    <lineage>
        <taxon>Bacteria</taxon>
        <taxon>Pseudomonadati</taxon>
        <taxon>Acidobacteriota</taxon>
        <taxon>Terriglobia</taxon>
        <taxon>Terriglobales</taxon>
        <taxon>Acidobacteriaceae</taxon>
        <taxon>Bryocella</taxon>
    </lineage>
</organism>
<proteinExistence type="predicted"/>
<protein>
    <submittedName>
        <fullName evidence="2">Uncharacterized protein</fullName>
    </submittedName>
</protein>
<keyword evidence="1" id="KW-0472">Membrane</keyword>
<feature type="transmembrane region" description="Helical" evidence="1">
    <location>
        <begin position="140"/>
        <end position="163"/>
    </location>
</feature>